<dbReference type="HAMAP" id="MF_01877">
    <property type="entry name" value="16SrRNA_methyltr_I"/>
    <property type="match status" value="1"/>
</dbReference>
<dbReference type="PANTHER" id="PTHR46111">
    <property type="entry name" value="RIBOSOMAL RNA SMALL SUBUNIT METHYLTRANSFERASE I"/>
    <property type="match status" value="1"/>
</dbReference>
<accession>E9S858</accession>
<dbReference type="EMBL" id="ADKM02000018">
    <property type="protein sequence ID" value="EGC04513.1"/>
    <property type="molecule type" value="Genomic_DNA"/>
</dbReference>
<evidence type="ECO:0000256" key="6">
    <source>
        <dbReference type="HAMAP-Rule" id="MF_01877"/>
    </source>
</evidence>
<dbReference type="InterPro" id="IPR014776">
    <property type="entry name" value="4pyrrole_Mease_sub2"/>
</dbReference>
<dbReference type="SUPFAM" id="SSF53790">
    <property type="entry name" value="Tetrapyrrole methylase"/>
    <property type="match status" value="1"/>
</dbReference>
<dbReference type="Gene3D" id="3.40.1010.10">
    <property type="entry name" value="Cobalt-precorrin-4 Transmethylase, Domain 1"/>
    <property type="match status" value="1"/>
</dbReference>
<keyword evidence="2 6" id="KW-0698">rRNA processing</keyword>
<keyword evidence="5 6" id="KW-0949">S-adenosyl-L-methionine</keyword>
<protein>
    <recommendedName>
        <fullName evidence="6">Ribosomal RNA small subunit methyltransferase I</fullName>
        <ecNumber evidence="6">2.1.1.198</ecNumber>
    </recommendedName>
    <alternativeName>
        <fullName evidence="6">16S rRNA 2'-O-ribose C1402 methyltransferase</fullName>
    </alternativeName>
    <alternativeName>
        <fullName evidence="6">rRNA (cytidine-2'-O-)-methyltransferase RsmI</fullName>
    </alternativeName>
</protein>
<dbReference type="InterPro" id="IPR035996">
    <property type="entry name" value="4pyrrol_Methylase_sf"/>
</dbReference>
<comment type="caution">
    <text evidence="8">The sequence shown here is derived from an EMBL/GenBank/DDBJ whole genome shotgun (WGS) entry which is preliminary data.</text>
</comment>
<dbReference type="AlphaFoldDB" id="E9S858"/>
<dbReference type="InterPro" id="IPR008189">
    <property type="entry name" value="rRNA_ssu_MeTfrase_I"/>
</dbReference>
<dbReference type="InterPro" id="IPR014777">
    <property type="entry name" value="4pyrrole_Mease_sub1"/>
</dbReference>
<reference evidence="8 9" key="1">
    <citation type="submission" date="2011-02" db="EMBL/GenBank/DDBJ databases">
        <authorList>
            <person name="Nelson K.E."/>
            <person name="Sutton G."/>
            <person name="Torralba M."/>
            <person name="Durkin S."/>
            <person name="Harkins D."/>
            <person name="Montgomery R."/>
            <person name="Ziemer C."/>
            <person name="Klaassens E."/>
            <person name="Ocuiv P."/>
            <person name="Morrison M."/>
        </authorList>
    </citation>
    <scope>NUCLEOTIDE SEQUENCE [LARGE SCALE GENOMIC DNA]</scope>
    <source>
        <strain evidence="8 9">8</strain>
    </source>
</reference>
<dbReference type="Gene3D" id="3.30.950.10">
    <property type="entry name" value="Methyltransferase, Cobalt-precorrin-4 Transmethylase, Domain 2"/>
    <property type="match status" value="1"/>
</dbReference>
<dbReference type="GO" id="GO:0070677">
    <property type="term" value="F:rRNA (cytosine-2'-O-)-methyltransferase activity"/>
    <property type="evidence" value="ECO:0007669"/>
    <property type="project" value="UniProtKB-UniRule"/>
</dbReference>
<feature type="domain" description="Tetrapyrrole methylase" evidence="7">
    <location>
        <begin position="4"/>
        <end position="203"/>
    </location>
</feature>
<evidence type="ECO:0000256" key="4">
    <source>
        <dbReference type="ARBA" id="ARBA00022679"/>
    </source>
</evidence>
<evidence type="ECO:0000256" key="3">
    <source>
        <dbReference type="ARBA" id="ARBA00022603"/>
    </source>
</evidence>
<comment type="catalytic activity">
    <reaction evidence="6">
        <text>cytidine(1402) in 16S rRNA + S-adenosyl-L-methionine = 2'-O-methylcytidine(1402) in 16S rRNA + S-adenosyl-L-homocysteine + H(+)</text>
        <dbReference type="Rhea" id="RHEA:42924"/>
        <dbReference type="Rhea" id="RHEA-COMP:10285"/>
        <dbReference type="Rhea" id="RHEA-COMP:10286"/>
        <dbReference type="ChEBI" id="CHEBI:15378"/>
        <dbReference type="ChEBI" id="CHEBI:57856"/>
        <dbReference type="ChEBI" id="CHEBI:59789"/>
        <dbReference type="ChEBI" id="CHEBI:74495"/>
        <dbReference type="ChEBI" id="CHEBI:82748"/>
        <dbReference type="EC" id="2.1.1.198"/>
    </reaction>
</comment>
<name>E9S858_RUMAL</name>
<comment type="function">
    <text evidence="6">Catalyzes the 2'-O-methylation of the ribose of cytidine 1402 (C1402) in 16S rRNA.</text>
</comment>
<dbReference type="NCBIfam" id="TIGR00096">
    <property type="entry name" value="16S rRNA (cytidine(1402)-2'-O)-methyltransferase"/>
    <property type="match status" value="1"/>
</dbReference>
<dbReference type="FunFam" id="3.30.950.10:FF:000002">
    <property type="entry name" value="Ribosomal RNA small subunit methyltransferase I"/>
    <property type="match status" value="1"/>
</dbReference>
<proteinExistence type="inferred from homology"/>
<evidence type="ECO:0000256" key="1">
    <source>
        <dbReference type="ARBA" id="ARBA00022490"/>
    </source>
</evidence>
<dbReference type="STRING" id="246199.CUS_7434"/>
<comment type="subcellular location">
    <subcellularLocation>
        <location evidence="6">Cytoplasm</location>
    </subcellularLocation>
</comment>
<dbReference type="EC" id="2.1.1.198" evidence="6"/>
<sequence>MGILYVVGTPIGNLGDMTYRAVETLEKVDFICAEDTRVTMKLLNHFEIRPKKPLICYQEHNAAHAGEQIIERLIAGENAAIVTDAGMPCISDPGEKLVRLCAENNIKVEVVPGPSAVISALAISGLNTSRFRFEGFLSVNKRQRYDHLAQVKDARETLIFYEAPHKLHKTLRDMLEYFGDRKISLCRELTKLHEEAIRTTLSAALEMYPDNKAAKGEFVLVIEGAAEEDIAEAETIEQAFAQVQALVQKGVRGTDACREIARATGFSKGELYSMLVENSNYSDPTI</sequence>
<dbReference type="Proteomes" id="UP000004259">
    <property type="component" value="Unassembled WGS sequence"/>
</dbReference>
<dbReference type="InterPro" id="IPR000878">
    <property type="entry name" value="4pyrrol_Mease"/>
</dbReference>
<dbReference type="RefSeq" id="WP_002846953.1">
    <property type="nucleotide sequence ID" value="NZ_ADKM02000018.1"/>
</dbReference>
<dbReference type="GO" id="GO:0005737">
    <property type="term" value="C:cytoplasm"/>
    <property type="evidence" value="ECO:0007669"/>
    <property type="project" value="UniProtKB-SubCell"/>
</dbReference>
<evidence type="ECO:0000313" key="9">
    <source>
        <dbReference type="Proteomes" id="UP000004259"/>
    </source>
</evidence>
<keyword evidence="9" id="KW-1185">Reference proteome</keyword>
<comment type="similarity">
    <text evidence="6">Belongs to the methyltransferase superfamily. RsmI family.</text>
</comment>
<evidence type="ECO:0000256" key="5">
    <source>
        <dbReference type="ARBA" id="ARBA00022691"/>
    </source>
</evidence>
<evidence type="ECO:0000256" key="2">
    <source>
        <dbReference type="ARBA" id="ARBA00022552"/>
    </source>
</evidence>
<gene>
    <name evidence="6" type="primary">rsmI</name>
    <name evidence="8" type="ORF">CUS_7434</name>
</gene>
<dbReference type="eggNOG" id="COG0313">
    <property type="taxonomic scope" value="Bacteria"/>
</dbReference>
<keyword evidence="4 6" id="KW-0808">Transferase</keyword>
<dbReference type="PIRSF" id="PIRSF005917">
    <property type="entry name" value="MTase_YraL"/>
    <property type="match status" value="1"/>
</dbReference>
<organism evidence="8 9">
    <name type="scientific">Ruminococcus albus 8</name>
    <dbReference type="NCBI Taxonomy" id="246199"/>
    <lineage>
        <taxon>Bacteria</taxon>
        <taxon>Bacillati</taxon>
        <taxon>Bacillota</taxon>
        <taxon>Clostridia</taxon>
        <taxon>Eubacteriales</taxon>
        <taxon>Oscillospiraceae</taxon>
        <taxon>Ruminococcus</taxon>
    </lineage>
</organism>
<keyword evidence="1 6" id="KW-0963">Cytoplasm</keyword>
<dbReference type="CDD" id="cd11648">
    <property type="entry name" value="RsmI"/>
    <property type="match status" value="1"/>
</dbReference>
<evidence type="ECO:0000313" key="8">
    <source>
        <dbReference type="EMBL" id="EGC04513.1"/>
    </source>
</evidence>
<evidence type="ECO:0000259" key="7">
    <source>
        <dbReference type="Pfam" id="PF00590"/>
    </source>
</evidence>
<keyword evidence="3 6" id="KW-0489">Methyltransferase</keyword>
<dbReference type="FunFam" id="3.40.1010.10:FF:000007">
    <property type="entry name" value="Ribosomal RNA small subunit methyltransferase I"/>
    <property type="match status" value="1"/>
</dbReference>
<dbReference type="Pfam" id="PF00590">
    <property type="entry name" value="TP_methylase"/>
    <property type="match status" value="1"/>
</dbReference>
<dbReference type="PANTHER" id="PTHR46111:SF1">
    <property type="entry name" value="RIBOSOMAL RNA SMALL SUBUNIT METHYLTRANSFERASE I"/>
    <property type="match status" value="1"/>
</dbReference>